<sequence length="401" mass="45569">MSSNASLPPVHPDIKRELKHQLLSMSARSFEFFAGDFLVYAGLEAVSVTRYIGDGGIDALGNLVAGQFRIPIGIQVKRHRNNVQRPDIDRFIGALSGRFSEGMFMTTANYAPNALQKATSSIPRILTLNGDQIVTMMVEHRLGVKSSTFDAQKLDIDPDYFTAFESMRSLLASHVEEDVQNYVPGASETQSIDLKPEEDLISLNALGYALRVDPARVRRWVESEMLKPDAAQLSGGRTNYYFRRDSIEVIRKKLGIGNMPTSSDEWKQEFLDFAKSRNLSRSYKPVMIKAFFQLVDREGKVQIDELVKSFRDYYVQQIQAGQPLEQSSSLMVNPLVASDQAIKSLIISNPLERFLIKNFITYNRDEGILQIAPQLWRELRLYDVIDVLKHADEQLRYYLSR</sequence>
<accession>A0ABQ3UTX7</accession>
<dbReference type="InterPro" id="IPR007560">
    <property type="entry name" value="Restrct_endonuc_IV_Mrr"/>
</dbReference>
<dbReference type="PANTHER" id="PTHR30015:SF7">
    <property type="entry name" value="TYPE IV METHYL-DIRECTED RESTRICTION ENZYME ECOKMRR"/>
    <property type="match status" value="1"/>
</dbReference>
<keyword evidence="3" id="KW-1185">Reference proteome</keyword>
<evidence type="ECO:0000259" key="1">
    <source>
        <dbReference type="Pfam" id="PF04471"/>
    </source>
</evidence>
<organism evidence="2 3">
    <name type="scientific">Ktedonobacter robiniae</name>
    <dbReference type="NCBI Taxonomy" id="2778365"/>
    <lineage>
        <taxon>Bacteria</taxon>
        <taxon>Bacillati</taxon>
        <taxon>Chloroflexota</taxon>
        <taxon>Ktedonobacteria</taxon>
        <taxon>Ktedonobacterales</taxon>
        <taxon>Ktedonobacteraceae</taxon>
        <taxon>Ktedonobacter</taxon>
    </lineage>
</organism>
<evidence type="ECO:0000313" key="2">
    <source>
        <dbReference type="EMBL" id="GHO56042.1"/>
    </source>
</evidence>
<dbReference type="RefSeq" id="WP_201372625.1">
    <property type="nucleotide sequence ID" value="NZ_BNJG01000002.1"/>
</dbReference>
<dbReference type="EMBL" id="BNJG01000002">
    <property type="protein sequence ID" value="GHO56042.1"/>
    <property type="molecule type" value="Genomic_DNA"/>
</dbReference>
<protein>
    <recommendedName>
        <fullName evidence="1">Restriction endonuclease type IV Mrr domain-containing protein</fullName>
    </recommendedName>
</protein>
<proteinExistence type="predicted"/>
<dbReference type="InterPro" id="IPR052906">
    <property type="entry name" value="Type_IV_Methyl-Rstrct_Enzyme"/>
</dbReference>
<name>A0ABQ3UTX7_9CHLR</name>
<feature type="domain" description="Restriction endonuclease type IV Mrr" evidence="1">
    <location>
        <begin position="23"/>
        <end position="137"/>
    </location>
</feature>
<dbReference type="Gene3D" id="3.40.1350.10">
    <property type="match status" value="1"/>
</dbReference>
<dbReference type="SUPFAM" id="SSF52980">
    <property type="entry name" value="Restriction endonuclease-like"/>
    <property type="match status" value="1"/>
</dbReference>
<gene>
    <name evidence="2" type="ORF">KSB_45170</name>
</gene>
<reference evidence="2 3" key="1">
    <citation type="journal article" date="2021" name="Int. J. Syst. Evol. Microbiol.">
        <title>Reticulibacter mediterranei gen. nov., sp. nov., within the new family Reticulibacteraceae fam. nov., and Ktedonospora formicarum gen. nov., sp. nov., Ktedonobacter robiniae sp. nov., Dictyobacter formicarum sp. nov. and Dictyobacter arantiisoli sp. nov., belonging to the class Ktedonobacteria.</title>
        <authorList>
            <person name="Yabe S."/>
            <person name="Zheng Y."/>
            <person name="Wang C.M."/>
            <person name="Sakai Y."/>
            <person name="Abe K."/>
            <person name="Yokota A."/>
            <person name="Donadio S."/>
            <person name="Cavaletti L."/>
            <person name="Monciardini P."/>
        </authorList>
    </citation>
    <scope>NUCLEOTIDE SEQUENCE [LARGE SCALE GENOMIC DNA]</scope>
    <source>
        <strain evidence="2 3">SOSP1-30</strain>
    </source>
</reference>
<dbReference type="Proteomes" id="UP000654345">
    <property type="component" value="Unassembled WGS sequence"/>
</dbReference>
<dbReference type="InterPro" id="IPR011856">
    <property type="entry name" value="tRNA_endonuc-like_dom_sf"/>
</dbReference>
<comment type="caution">
    <text evidence="2">The sequence shown here is derived from an EMBL/GenBank/DDBJ whole genome shotgun (WGS) entry which is preliminary data.</text>
</comment>
<evidence type="ECO:0000313" key="3">
    <source>
        <dbReference type="Proteomes" id="UP000654345"/>
    </source>
</evidence>
<dbReference type="PANTHER" id="PTHR30015">
    <property type="entry name" value="MRR RESTRICTION SYSTEM PROTEIN"/>
    <property type="match status" value="1"/>
</dbReference>
<dbReference type="Pfam" id="PF04471">
    <property type="entry name" value="Mrr_cat"/>
    <property type="match status" value="1"/>
</dbReference>
<dbReference type="InterPro" id="IPR011335">
    <property type="entry name" value="Restrct_endonuc-II-like"/>
</dbReference>